<evidence type="ECO:0000256" key="1">
    <source>
        <dbReference type="SAM" id="SignalP"/>
    </source>
</evidence>
<dbReference type="EMBL" id="BMGJ01000010">
    <property type="protein sequence ID" value="GGD69393.1"/>
    <property type="molecule type" value="Genomic_DNA"/>
</dbReference>
<reference evidence="3" key="1">
    <citation type="journal article" date="2019" name="Int. J. Syst. Evol. Microbiol.">
        <title>The Global Catalogue of Microorganisms (GCM) 10K type strain sequencing project: providing services to taxonomists for standard genome sequencing and annotation.</title>
        <authorList>
            <consortium name="The Broad Institute Genomics Platform"/>
            <consortium name="The Broad Institute Genome Sequencing Center for Infectious Disease"/>
            <person name="Wu L."/>
            <person name="Ma J."/>
        </authorList>
    </citation>
    <scope>NUCLEOTIDE SEQUENCE [LARGE SCALE GENOMIC DNA]</scope>
    <source>
        <strain evidence="3">CGMCC 1.12923</strain>
    </source>
</reference>
<name>A0ABQ1RG55_9ALTE</name>
<proteinExistence type="predicted"/>
<dbReference type="RefSeq" id="WP_099035218.1">
    <property type="nucleotide sequence ID" value="NZ_BMGJ01000010.1"/>
</dbReference>
<protein>
    <submittedName>
        <fullName evidence="2">ABC transporter permease</fullName>
    </submittedName>
</protein>
<dbReference type="Pfam" id="PF10670">
    <property type="entry name" value="DUF4198"/>
    <property type="match status" value="1"/>
</dbReference>
<comment type="caution">
    <text evidence="2">The sequence shown here is derived from an EMBL/GenBank/DDBJ whole genome shotgun (WGS) entry which is preliminary data.</text>
</comment>
<keyword evidence="3" id="KW-1185">Reference proteome</keyword>
<sequence>MRLTAFTKPAICLALAALTLSQAHAHRAWILPSSTVLSGDAPYVTFDAAISNTLFHPDHVAMGIDGVEILSPLGNPVKPEHAAKGKYRSTFDIQLAEQGTYKIAYAAGGLRAFWEDDDGNRKMWPGRGQTAKDSEFDTAVPKDAKNLRVSRSYRRIETFVTLGAPTDKVFTPTNQGLELIPQTHPNDLYATETARFRLLFNGEPANGAEVEVIPGGMRYRDSQQAIKVKASEQGYISITWPVAGQYFLEAGYQDDKAKAPATQRRGSYSATFEVLPL</sequence>
<accession>A0ABQ1RG55</accession>
<gene>
    <name evidence="2" type="ORF">GCM10011357_25570</name>
</gene>
<dbReference type="InterPro" id="IPR019613">
    <property type="entry name" value="DUF4198"/>
</dbReference>
<feature type="signal peptide" evidence="1">
    <location>
        <begin position="1"/>
        <end position="25"/>
    </location>
</feature>
<evidence type="ECO:0000313" key="3">
    <source>
        <dbReference type="Proteomes" id="UP000614272"/>
    </source>
</evidence>
<organism evidence="2 3">
    <name type="scientific">Lacimicrobium alkaliphilum</name>
    <dbReference type="NCBI Taxonomy" id="1526571"/>
    <lineage>
        <taxon>Bacteria</taxon>
        <taxon>Pseudomonadati</taxon>
        <taxon>Pseudomonadota</taxon>
        <taxon>Gammaproteobacteria</taxon>
        <taxon>Alteromonadales</taxon>
        <taxon>Alteromonadaceae</taxon>
        <taxon>Lacimicrobium</taxon>
    </lineage>
</organism>
<evidence type="ECO:0000313" key="2">
    <source>
        <dbReference type="EMBL" id="GGD69393.1"/>
    </source>
</evidence>
<feature type="chain" id="PRO_5047362399" evidence="1">
    <location>
        <begin position="26"/>
        <end position="277"/>
    </location>
</feature>
<keyword evidence="1" id="KW-0732">Signal</keyword>
<dbReference type="Proteomes" id="UP000614272">
    <property type="component" value="Unassembled WGS sequence"/>
</dbReference>